<dbReference type="EMBL" id="BMQL01000021">
    <property type="protein sequence ID" value="GGR17945.1"/>
    <property type="molecule type" value="Genomic_DNA"/>
</dbReference>
<evidence type="ECO:0000313" key="3">
    <source>
        <dbReference type="Proteomes" id="UP000603865"/>
    </source>
</evidence>
<dbReference type="RefSeq" id="WP_189091651.1">
    <property type="nucleotide sequence ID" value="NZ_BMQL01000021.1"/>
</dbReference>
<sequence>MSSGQSITIKIAGDRPRTTGSGQNVKIIPGIPAERYIAFLEVPLTAELEQRYPDATIIFREAHAPSIELVGLKPVDEVKAIIGELIGGTLADFDPSEA</sequence>
<evidence type="ECO:0000256" key="1">
    <source>
        <dbReference type="SAM" id="MobiDB-lite"/>
    </source>
</evidence>
<comment type="caution">
    <text evidence="2">The sequence shown here is derived from an EMBL/GenBank/DDBJ whole genome shotgun (WGS) entry which is preliminary data.</text>
</comment>
<organism evidence="2 3">
    <name type="scientific">Deinococcus ruber</name>
    <dbReference type="NCBI Taxonomy" id="1848197"/>
    <lineage>
        <taxon>Bacteria</taxon>
        <taxon>Thermotogati</taxon>
        <taxon>Deinococcota</taxon>
        <taxon>Deinococci</taxon>
        <taxon>Deinococcales</taxon>
        <taxon>Deinococcaceae</taxon>
        <taxon>Deinococcus</taxon>
    </lineage>
</organism>
<feature type="region of interest" description="Disordered" evidence="1">
    <location>
        <begin position="1"/>
        <end position="24"/>
    </location>
</feature>
<proteinExistence type="predicted"/>
<accession>A0A918F830</accession>
<keyword evidence="3" id="KW-1185">Reference proteome</keyword>
<dbReference type="AlphaFoldDB" id="A0A918F830"/>
<dbReference type="Proteomes" id="UP000603865">
    <property type="component" value="Unassembled WGS sequence"/>
</dbReference>
<protein>
    <submittedName>
        <fullName evidence="2">Uncharacterized protein</fullName>
    </submittedName>
</protein>
<evidence type="ECO:0000313" key="2">
    <source>
        <dbReference type="EMBL" id="GGR17945.1"/>
    </source>
</evidence>
<reference evidence="2" key="2">
    <citation type="submission" date="2020-09" db="EMBL/GenBank/DDBJ databases">
        <authorList>
            <person name="Sun Q."/>
            <person name="Ohkuma M."/>
        </authorList>
    </citation>
    <scope>NUCLEOTIDE SEQUENCE</scope>
    <source>
        <strain evidence="2">JCM 31311</strain>
    </source>
</reference>
<reference evidence="2" key="1">
    <citation type="journal article" date="2014" name="Int. J. Syst. Evol. Microbiol.">
        <title>Complete genome sequence of Corynebacterium casei LMG S-19264T (=DSM 44701T), isolated from a smear-ripened cheese.</title>
        <authorList>
            <consortium name="US DOE Joint Genome Institute (JGI-PGF)"/>
            <person name="Walter F."/>
            <person name="Albersmeier A."/>
            <person name="Kalinowski J."/>
            <person name="Ruckert C."/>
        </authorList>
    </citation>
    <scope>NUCLEOTIDE SEQUENCE</scope>
    <source>
        <strain evidence="2">JCM 31311</strain>
    </source>
</reference>
<gene>
    <name evidence="2" type="ORF">GCM10008957_33380</name>
</gene>
<name>A0A918F830_9DEIO</name>